<evidence type="ECO:0000313" key="6">
    <source>
        <dbReference type="EMBL" id="MBA2897320.1"/>
    </source>
</evidence>
<proteinExistence type="predicted"/>
<dbReference type="GO" id="GO:0046872">
    <property type="term" value="F:metal ion binding"/>
    <property type="evidence" value="ECO:0007669"/>
    <property type="project" value="UniProtKB-KW"/>
</dbReference>
<sequence>MHKSRFFGGIALAASCLAGCGVATASPDQDAPVPADPTKISFVDPATVPGLTTRSLSEGESGGRYIHASYPAFADTPEFNQELEKEARRQVGEFQRETRGTTAPAKPEINMDWQLPVVSDSVIAVRLRTGVFYGANWGDSTKTLWFDRKDRRLRGLVQDDQGVRRAVLARFTERGITTLPNDVGFDSLTFNPDGDLVVEFDECEVADCSQGRVAVAVPKEQARPLLTATGRRAQDAAAQPVRQSPPLSPEPTETTEPAETTGTTEHTEPPTKPTETTGTTEPTGTTELMGATAATGTGTSTTDCSIAKCVALTFDDGPGPYTPELLDQLARAHARATFFTVGLNVAADPQVVRRMVREGHVVANHSWSHRDLSKLSSSRVADSLTRTQDTLAAATGERPTLVRPPYGAIGKEVQTVSQRMGLALVNWSVDTQDGQYRDPTEVAQKAVGGARPGAIILMHDIHRSTVDAVPAILKALQGKGYALVTVPELYGSSEMRAGRLYTAGPLDRATR</sequence>
<keyword evidence="2" id="KW-0378">Hydrolase</keyword>
<dbReference type="PANTHER" id="PTHR10587:SF133">
    <property type="entry name" value="CHITIN DEACETYLASE 1-RELATED"/>
    <property type="match status" value="1"/>
</dbReference>
<dbReference type="CDD" id="cd10917">
    <property type="entry name" value="CE4_NodB_like_6s_7s"/>
    <property type="match status" value="1"/>
</dbReference>
<dbReference type="PROSITE" id="PS51257">
    <property type="entry name" value="PROKAR_LIPOPROTEIN"/>
    <property type="match status" value="1"/>
</dbReference>
<evidence type="ECO:0000256" key="4">
    <source>
        <dbReference type="SAM" id="SignalP"/>
    </source>
</evidence>
<feature type="domain" description="NodB homology" evidence="5">
    <location>
        <begin position="308"/>
        <end position="484"/>
    </location>
</feature>
<dbReference type="GO" id="GO:0005975">
    <property type="term" value="P:carbohydrate metabolic process"/>
    <property type="evidence" value="ECO:0007669"/>
    <property type="project" value="InterPro"/>
</dbReference>
<keyword evidence="7" id="KW-1185">Reference proteome</keyword>
<dbReference type="InterPro" id="IPR011330">
    <property type="entry name" value="Glyco_hydro/deAcase_b/a-brl"/>
</dbReference>
<feature type="region of interest" description="Disordered" evidence="3">
    <location>
        <begin position="231"/>
        <end position="286"/>
    </location>
</feature>
<dbReference type="RefSeq" id="WP_181616035.1">
    <property type="nucleotide sequence ID" value="NZ_BAABAM010000013.1"/>
</dbReference>
<keyword evidence="4" id="KW-0732">Signal</keyword>
<reference evidence="6 7" key="1">
    <citation type="submission" date="2020-07" db="EMBL/GenBank/DDBJ databases">
        <title>Genomic Encyclopedia of Type Strains, Phase IV (KMG-IV): sequencing the most valuable type-strain genomes for metagenomic binning, comparative biology and taxonomic classification.</title>
        <authorList>
            <person name="Goeker M."/>
        </authorList>
    </citation>
    <scope>NUCLEOTIDE SEQUENCE [LARGE SCALE GENOMIC DNA]</scope>
    <source>
        <strain evidence="6 7">DSM 45533</strain>
    </source>
</reference>
<dbReference type="GO" id="GO:0016020">
    <property type="term" value="C:membrane"/>
    <property type="evidence" value="ECO:0007669"/>
    <property type="project" value="TreeGrafter"/>
</dbReference>
<evidence type="ECO:0000256" key="1">
    <source>
        <dbReference type="ARBA" id="ARBA00022723"/>
    </source>
</evidence>
<accession>A0A7W0CUC3</accession>
<dbReference type="SUPFAM" id="SSF88713">
    <property type="entry name" value="Glycoside hydrolase/deacetylase"/>
    <property type="match status" value="1"/>
</dbReference>
<feature type="chain" id="PRO_5031048767" evidence="4">
    <location>
        <begin position="26"/>
        <end position="511"/>
    </location>
</feature>
<evidence type="ECO:0000313" key="7">
    <source>
        <dbReference type="Proteomes" id="UP000530928"/>
    </source>
</evidence>
<dbReference type="EMBL" id="JACDUR010000011">
    <property type="protein sequence ID" value="MBA2897320.1"/>
    <property type="molecule type" value="Genomic_DNA"/>
</dbReference>
<dbReference type="Proteomes" id="UP000530928">
    <property type="component" value="Unassembled WGS sequence"/>
</dbReference>
<dbReference type="InterPro" id="IPR050248">
    <property type="entry name" value="Polysacc_deacetylase_ArnD"/>
</dbReference>
<dbReference type="InterPro" id="IPR002509">
    <property type="entry name" value="NODB_dom"/>
</dbReference>
<name>A0A7W0CUC3_9ACTN</name>
<comment type="caution">
    <text evidence="6">The sequence shown here is derived from an EMBL/GenBank/DDBJ whole genome shotgun (WGS) entry which is preliminary data.</text>
</comment>
<dbReference type="Gene3D" id="3.20.20.370">
    <property type="entry name" value="Glycoside hydrolase/deacetylase"/>
    <property type="match status" value="1"/>
</dbReference>
<organism evidence="6 7">
    <name type="scientific">Nonomuraea soli</name>
    <dbReference type="NCBI Taxonomy" id="1032476"/>
    <lineage>
        <taxon>Bacteria</taxon>
        <taxon>Bacillati</taxon>
        <taxon>Actinomycetota</taxon>
        <taxon>Actinomycetes</taxon>
        <taxon>Streptosporangiales</taxon>
        <taxon>Streptosporangiaceae</taxon>
        <taxon>Nonomuraea</taxon>
    </lineage>
</organism>
<dbReference type="GO" id="GO:0016810">
    <property type="term" value="F:hydrolase activity, acting on carbon-nitrogen (but not peptide) bonds"/>
    <property type="evidence" value="ECO:0007669"/>
    <property type="project" value="InterPro"/>
</dbReference>
<feature type="signal peptide" evidence="4">
    <location>
        <begin position="1"/>
        <end position="25"/>
    </location>
</feature>
<protein>
    <submittedName>
        <fullName evidence="6">Peptidoglycan/xylan/chitin deacetylase (PgdA/CDA1 family)</fullName>
    </submittedName>
</protein>
<evidence type="ECO:0000256" key="3">
    <source>
        <dbReference type="SAM" id="MobiDB-lite"/>
    </source>
</evidence>
<dbReference type="PROSITE" id="PS51677">
    <property type="entry name" value="NODB"/>
    <property type="match status" value="1"/>
</dbReference>
<dbReference type="Pfam" id="PF01522">
    <property type="entry name" value="Polysacc_deac_1"/>
    <property type="match status" value="1"/>
</dbReference>
<evidence type="ECO:0000256" key="2">
    <source>
        <dbReference type="ARBA" id="ARBA00022801"/>
    </source>
</evidence>
<dbReference type="PANTHER" id="PTHR10587">
    <property type="entry name" value="GLYCOSYL TRANSFERASE-RELATED"/>
    <property type="match status" value="1"/>
</dbReference>
<keyword evidence="1" id="KW-0479">Metal-binding</keyword>
<feature type="compositionally biased region" description="Low complexity" evidence="3">
    <location>
        <begin position="250"/>
        <end position="264"/>
    </location>
</feature>
<gene>
    <name evidence="6" type="ORF">HNR30_008718</name>
</gene>
<feature type="compositionally biased region" description="Low complexity" evidence="3">
    <location>
        <begin position="273"/>
        <end position="286"/>
    </location>
</feature>
<dbReference type="AlphaFoldDB" id="A0A7W0CUC3"/>
<evidence type="ECO:0000259" key="5">
    <source>
        <dbReference type="PROSITE" id="PS51677"/>
    </source>
</evidence>